<reference evidence="2" key="3">
    <citation type="submission" date="2020-09" db="EMBL/GenBank/DDBJ databases">
        <authorList>
            <consortium name="NCBI Pathogen Detection Project"/>
        </authorList>
    </citation>
    <scope>NUCLEOTIDE SEQUENCE</scope>
    <source>
        <strain evidence="2">O50</strain>
    </source>
</reference>
<evidence type="ECO:0000313" key="6">
    <source>
        <dbReference type="Proteomes" id="UP000512222"/>
    </source>
</evidence>
<dbReference type="EMBL" id="DACSXJ010000094">
    <property type="protein sequence ID" value="HAT3901008.1"/>
    <property type="molecule type" value="Genomic_DNA"/>
</dbReference>
<geneLocation type="plasmid" evidence="4">
    <name>pRHBSTW-00370_3</name>
</geneLocation>
<dbReference type="Proteomes" id="UP000510650">
    <property type="component" value="Plasmid unnamed"/>
</dbReference>
<geneLocation type="plasmid" evidence="3 5">
    <name>unnamed</name>
</geneLocation>
<reference evidence="3" key="4">
    <citation type="journal article" date="2021" name="Microb. Genom.">
        <title>A genomic epidemiological study shows that prevalence of antimicrobial resistance in Enterobacterales is associated with the livestock host, as well as antimicrobial usage.</title>
        <authorList>
            <person name="AbuOun M."/>
            <person name="Jones H."/>
            <person name="Stubberfield E."/>
            <person name="Gilson D."/>
            <person name="Shaw L.P."/>
            <person name="Hubbard A.T.M."/>
            <person name="Chau K.K."/>
            <person name="Sebra R."/>
            <person name="Peto T.E.A."/>
            <person name="Crook D.W."/>
            <person name="Read D.S."/>
            <person name="Gweon H.S."/>
            <person name="Walker A.S."/>
            <person name="Stoesser N."/>
            <person name="Smith R.P."/>
            <person name="Anjum M.F."/>
            <person name="On Behalf Of The Rehab Consortium."/>
        </authorList>
    </citation>
    <scope>NUCLEOTIDE SEQUENCE</scope>
    <source>
        <strain evidence="4">RHBSTW-00370</strain>
        <strain evidence="3">RHBSTW-00398</strain>
    </source>
</reference>
<dbReference type="Pfam" id="PF08808">
    <property type="entry name" value="RES"/>
    <property type="match status" value="1"/>
</dbReference>
<evidence type="ECO:0000313" key="3">
    <source>
        <dbReference type="EMBL" id="QLO16877.1"/>
    </source>
</evidence>
<dbReference type="Proteomes" id="UP000855471">
    <property type="component" value="Unassembled WGS sequence"/>
</dbReference>
<dbReference type="AlphaFoldDB" id="A0A1J8K2D8"/>
<proteinExistence type="predicted"/>
<protein>
    <submittedName>
        <fullName evidence="2">RES family NAD+ phosphorylase</fullName>
    </submittedName>
</protein>
<dbReference type="EMBL" id="CP055540">
    <property type="protein sequence ID" value="QLO16877.1"/>
    <property type="molecule type" value="Genomic_DNA"/>
</dbReference>
<feature type="domain" description="RES" evidence="1">
    <location>
        <begin position="199"/>
        <end position="364"/>
    </location>
</feature>
<dbReference type="InterPro" id="IPR014914">
    <property type="entry name" value="RES_dom"/>
</dbReference>
<dbReference type="SMART" id="SM00953">
    <property type="entry name" value="RES"/>
    <property type="match status" value="1"/>
</dbReference>
<keyword evidence="3" id="KW-0614">Plasmid</keyword>
<organism evidence="2">
    <name type="scientific">Citrobacter freundii</name>
    <dbReference type="NCBI Taxonomy" id="546"/>
    <lineage>
        <taxon>Bacteria</taxon>
        <taxon>Pseudomonadati</taxon>
        <taxon>Pseudomonadota</taxon>
        <taxon>Gammaproteobacteria</taxon>
        <taxon>Enterobacterales</taxon>
        <taxon>Enterobacteriaceae</taxon>
        <taxon>Citrobacter</taxon>
        <taxon>Citrobacter freundii complex</taxon>
    </lineage>
</organism>
<evidence type="ECO:0000313" key="4">
    <source>
        <dbReference type="EMBL" id="QLV33460.1"/>
    </source>
</evidence>
<dbReference type="RefSeq" id="WP_071446656.1">
    <property type="nucleotide sequence ID" value="NZ_CP070545.1"/>
</dbReference>
<name>A0A1J8K2D8_CITFR</name>
<reference evidence="2" key="1">
    <citation type="journal article" date="2018" name="Genome Biol.">
        <title>SKESA: strategic k-mer extension for scrupulous assemblies.</title>
        <authorList>
            <person name="Souvorov A."/>
            <person name="Agarwala R."/>
            <person name="Lipman D.J."/>
        </authorList>
    </citation>
    <scope>NUCLEOTIDE SEQUENCE</scope>
    <source>
        <strain evidence="2">O50</strain>
    </source>
</reference>
<evidence type="ECO:0000313" key="2">
    <source>
        <dbReference type="EMBL" id="HAT3901008.1"/>
    </source>
</evidence>
<dbReference type="Proteomes" id="UP000512222">
    <property type="component" value="Plasmid pRHBSTW-00370_3"/>
</dbReference>
<sequence>MLDENYKRVCSHCLKNDPVLFHMIINDPDSYRPCDYCGNEDRTMSMHALGNKTDWLIEKYYSPGEVDHEYGVQEGSPLIEILEQEVSSNIDVIKDLSKILLDCWFERGTEEHKYGEDPLFISAISISSKLSNKWALMEKKLRESNRFFNHDALETFDEVFGYLFDNHPSAFTDFTPDTPLYRGRIFKSEDDIKSALHMPESRLGPPPSDLAPYGRMNAKGISVFYGATSKTNAVSEVRPPVGSFVVVSEFRVLRPVRLLDLTVLGRVAVNGVSRFDPEYLVRYERSRFIATLSRKLVMPVVPELAESNYLLTQAIADYLSITDKYSLDGIKFSSAQMPSGQGEENACNVILFHKSSAVKNAKLRRLEAQVSMYREDDDYAEFDPQMTTTNRDFRREFTVLSRNKPQQDVLELKLGSIEIHEIRGVKYTSLVTPVGHKEISLSAAEAEISHAKSGYSDDDF</sequence>
<gene>
    <name evidence="4" type="ORF">HV178_26180</name>
    <name evidence="3" type="ORF">HV183_26145</name>
    <name evidence="2" type="ORF">I9Y29_005529</name>
</gene>
<evidence type="ECO:0000313" key="5">
    <source>
        <dbReference type="Proteomes" id="UP000510650"/>
    </source>
</evidence>
<evidence type="ECO:0000259" key="1">
    <source>
        <dbReference type="SMART" id="SM00953"/>
    </source>
</evidence>
<dbReference type="EMBL" id="CP056575">
    <property type="protein sequence ID" value="QLV33460.1"/>
    <property type="molecule type" value="Genomic_DNA"/>
</dbReference>
<geneLocation type="plasmid" evidence="6">
    <name>prhbstw-00370_3</name>
</geneLocation>
<accession>A0A1J8K2D8</accession>
<reference evidence="5 6" key="2">
    <citation type="submission" date="2020-06" db="EMBL/GenBank/DDBJ databases">
        <title>REHAB project genomes.</title>
        <authorList>
            <person name="Shaw L.P."/>
        </authorList>
    </citation>
    <scope>NUCLEOTIDE SEQUENCE [LARGE SCALE GENOMIC DNA]</scope>
    <source>
        <strain evidence="6">RHBSTW-00370</strain>
        <strain evidence="5">RHBSTW-00398</strain>
        <plasmid evidence="6">prhbstw-00370_3</plasmid>
        <plasmid evidence="5">unnamed</plasmid>
    </source>
</reference>